<dbReference type="EMBL" id="UZAH01026031">
    <property type="protein sequence ID" value="VDO74523.1"/>
    <property type="molecule type" value="Genomic_DNA"/>
</dbReference>
<reference evidence="2 3" key="1">
    <citation type="submission" date="2018-11" db="EMBL/GenBank/DDBJ databases">
        <authorList>
            <consortium name="Pathogen Informatics"/>
        </authorList>
    </citation>
    <scope>NUCLEOTIDE SEQUENCE [LARGE SCALE GENOMIC DNA]</scope>
</reference>
<dbReference type="WBParaSite" id="HPBE_0000801201-mRNA-1">
    <property type="protein sequence ID" value="HPBE_0000801201-mRNA-1"/>
    <property type="gene ID" value="HPBE_0000801201"/>
</dbReference>
<feature type="region of interest" description="Disordered" evidence="1">
    <location>
        <begin position="68"/>
        <end position="103"/>
    </location>
</feature>
<gene>
    <name evidence="2" type="ORF">HPBE_LOCUS8013</name>
</gene>
<name>A0A183FL98_HELPZ</name>
<accession>A0A183FL98</accession>
<organism evidence="3 4">
    <name type="scientific">Heligmosomoides polygyrus</name>
    <name type="common">Parasitic roundworm</name>
    <dbReference type="NCBI Taxonomy" id="6339"/>
    <lineage>
        <taxon>Eukaryota</taxon>
        <taxon>Metazoa</taxon>
        <taxon>Ecdysozoa</taxon>
        <taxon>Nematoda</taxon>
        <taxon>Chromadorea</taxon>
        <taxon>Rhabditida</taxon>
        <taxon>Rhabditina</taxon>
        <taxon>Rhabditomorpha</taxon>
        <taxon>Strongyloidea</taxon>
        <taxon>Heligmosomidae</taxon>
        <taxon>Heligmosomoides</taxon>
    </lineage>
</organism>
<dbReference type="OrthoDB" id="5774565at2759"/>
<accession>A0A3P7ZA16</accession>
<feature type="compositionally biased region" description="Polar residues" evidence="1">
    <location>
        <begin position="94"/>
        <end position="103"/>
    </location>
</feature>
<evidence type="ECO:0000313" key="2">
    <source>
        <dbReference type="EMBL" id="VDO74523.1"/>
    </source>
</evidence>
<protein>
    <submittedName>
        <fullName evidence="4">Ovule protein</fullName>
    </submittedName>
</protein>
<dbReference type="AlphaFoldDB" id="A0A183FL98"/>
<reference evidence="4" key="2">
    <citation type="submission" date="2019-09" db="UniProtKB">
        <authorList>
            <consortium name="WormBaseParasite"/>
        </authorList>
    </citation>
    <scope>IDENTIFICATION</scope>
</reference>
<dbReference type="Proteomes" id="UP000050761">
    <property type="component" value="Unassembled WGS sequence"/>
</dbReference>
<evidence type="ECO:0000313" key="3">
    <source>
        <dbReference type="Proteomes" id="UP000050761"/>
    </source>
</evidence>
<evidence type="ECO:0000313" key="4">
    <source>
        <dbReference type="WBParaSite" id="HPBE_0000801201-mRNA-1"/>
    </source>
</evidence>
<proteinExistence type="predicted"/>
<sequence>MGSSMGKYPYTDDIYCMRRRKTEVSDNFSKKYSEYWRSSSMKKTSEAFAIQRNDYSFSTSAIYSSPLRENRRKSQFISSFSKPEKPMAQYSGGFETTSQRHSK</sequence>
<keyword evidence="3" id="KW-1185">Reference proteome</keyword>
<evidence type="ECO:0000256" key="1">
    <source>
        <dbReference type="SAM" id="MobiDB-lite"/>
    </source>
</evidence>